<reference evidence="11 12" key="1">
    <citation type="journal article" date="2018" name="Proc. Natl. Acad. Sci. U.S.A.">
        <title>Draft genome sequence of Camellia sinensis var. sinensis provides insights into the evolution of the tea genome and tea quality.</title>
        <authorList>
            <person name="Wei C."/>
            <person name="Yang H."/>
            <person name="Wang S."/>
            <person name="Zhao J."/>
            <person name="Liu C."/>
            <person name="Gao L."/>
            <person name="Xia E."/>
            <person name="Lu Y."/>
            <person name="Tai Y."/>
            <person name="She G."/>
            <person name="Sun J."/>
            <person name="Cao H."/>
            <person name="Tong W."/>
            <person name="Gao Q."/>
            <person name="Li Y."/>
            <person name="Deng W."/>
            <person name="Jiang X."/>
            <person name="Wang W."/>
            <person name="Chen Q."/>
            <person name="Zhang S."/>
            <person name="Li H."/>
            <person name="Wu J."/>
            <person name="Wang P."/>
            <person name="Li P."/>
            <person name="Shi C."/>
            <person name="Zheng F."/>
            <person name="Jian J."/>
            <person name="Huang B."/>
            <person name="Shan D."/>
            <person name="Shi M."/>
            <person name="Fang C."/>
            <person name="Yue Y."/>
            <person name="Li F."/>
            <person name="Li D."/>
            <person name="Wei S."/>
            <person name="Han B."/>
            <person name="Jiang C."/>
            <person name="Yin Y."/>
            <person name="Xia T."/>
            <person name="Zhang Z."/>
            <person name="Bennetzen J.L."/>
            <person name="Zhao S."/>
            <person name="Wan X."/>
        </authorList>
    </citation>
    <scope>NUCLEOTIDE SEQUENCE [LARGE SCALE GENOMIC DNA]</scope>
    <source>
        <strain evidence="12">cv. Shuchazao</strain>
        <tissue evidence="11">Leaf</tissue>
    </source>
</reference>
<dbReference type="SUPFAM" id="SSF46689">
    <property type="entry name" value="Homeodomain-like"/>
    <property type="match status" value="1"/>
</dbReference>
<protein>
    <submittedName>
        <fullName evidence="11">Uncharacterized protein</fullName>
    </submittedName>
</protein>
<evidence type="ECO:0000259" key="10">
    <source>
        <dbReference type="PROSITE" id="PS51294"/>
    </source>
</evidence>
<evidence type="ECO:0000256" key="4">
    <source>
        <dbReference type="ARBA" id="ARBA00023125"/>
    </source>
</evidence>
<dbReference type="InterPro" id="IPR009057">
    <property type="entry name" value="Homeodomain-like_sf"/>
</dbReference>
<dbReference type="InterPro" id="IPR044676">
    <property type="entry name" value="EOBI/EOBII-like_plant"/>
</dbReference>
<keyword evidence="5" id="KW-0804">Transcription</keyword>
<name>A0A4S4E6J3_CAMSN</name>
<evidence type="ECO:0000259" key="9">
    <source>
        <dbReference type="PROSITE" id="PS50090"/>
    </source>
</evidence>
<dbReference type="GO" id="GO:0043565">
    <property type="term" value="F:sequence-specific DNA binding"/>
    <property type="evidence" value="ECO:0007669"/>
    <property type="project" value="InterPro"/>
</dbReference>
<evidence type="ECO:0000256" key="8">
    <source>
        <dbReference type="SAM" id="MobiDB-lite"/>
    </source>
</evidence>
<dbReference type="Proteomes" id="UP000306102">
    <property type="component" value="Unassembled WGS sequence"/>
</dbReference>
<sequence length="249" mass="28927">MVKEEEIRKGPWTEQEDVQLVFYVNLFGDRRWDSIAKVSGLKRTGKSCRLRWVNYLHPGLKRSKMTPLEERLVLELQSKWGNRWSRIAHKLPGRTDNEIKNYWRTHMRKKAQERKRAMSPPSNSSSSVSNNPPVDSMPFVETKERSFYDTGGDHHQMLTPKGINKGFEEGESTETGYSMDDIWEDIALSESNTMKTVCETIMASPIWNYCPPPPDMLWMMEENKESKMFPAITDPFFACYDQESSNLTG</sequence>
<evidence type="ECO:0000256" key="6">
    <source>
        <dbReference type="ARBA" id="ARBA00023242"/>
    </source>
</evidence>
<dbReference type="GO" id="GO:0003700">
    <property type="term" value="F:DNA-binding transcription factor activity"/>
    <property type="evidence" value="ECO:0007669"/>
    <property type="project" value="InterPro"/>
</dbReference>
<keyword evidence="4" id="KW-0238">DNA-binding</keyword>
<evidence type="ECO:0000256" key="2">
    <source>
        <dbReference type="ARBA" id="ARBA00022737"/>
    </source>
</evidence>
<feature type="compositionally biased region" description="Low complexity" evidence="8">
    <location>
        <begin position="119"/>
        <end position="134"/>
    </location>
</feature>
<dbReference type="InterPro" id="IPR017930">
    <property type="entry name" value="Myb_dom"/>
</dbReference>
<dbReference type="GO" id="GO:0005634">
    <property type="term" value="C:nucleus"/>
    <property type="evidence" value="ECO:0007669"/>
    <property type="project" value="UniProtKB-SubCell"/>
</dbReference>
<dbReference type="SMR" id="A0A4S4E6J3"/>
<keyword evidence="6" id="KW-0539">Nucleus</keyword>
<dbReference type="AlphaFoldDB" id="A0A4S4E6J3"/>
<dbReference type="PROSITE" id="PS50090">
    <property type="entry name" value="MYB_LIKE"/>
    <property type="match status" value="2"/>
</dbReference>
<evidence type="ECO:0000256" key="5">
    <source>
        <dbReference type="ARBA" id="ARBA00023163"/>
    </source>
</evidence>
<dbReference type="InterPro" id="IPR001005">
    <property type="entry name" value="SANT/Myb"/>
</dbReference>
<feature type="region of interest" description="Disordered" evidence="8">
    <location>
        <begin position="110"/>
        <end position="136"/>
    </location>
</feature>
<keyword evidence="2" id="KW-0677">Repeat</keyword>
<keyword evidence="12" id="KW-1185">Reference proteome</keyword>
<evidence type="ECO:0000313" key="11">
    <source>
        <dbReference type="EMBL" id="THG11639.1"/>
    </source>
</evidence>
<evidence type="ECO:0000256" key="3">
    <source>
        <dbReference type="ARBA" id="ARBA00023015"/>
    </source>
</evidence>
<evidence type="ECO:0000256" key="1">
    <source>
        <dbReference type="ARBA" id="ARBA00004123"/>
    </source>
</evidence>
<evidence type="ECO:0000256" key="7">
    <source>
        <dbReference type="ARBA" id="ARBA00057804"/>
    </source>
</evidence>
<comment type="function">
    <text evidence="7">Transcription factor.</text>
</comment>
<dbReference type="Pfam" id="PF00249">
    <property type="entry name" value="Myb_DNA-binding"/>
    <property type="match status" value="2"/>
</dbReference>
<feature type="domain" description="Myb-like" evidence="9">
    <location>
        <begin position="4"/>
        <end position="56"/>
    </location>
</feature>
<dbReference type="PANTHER" id="PTHR45675">
    <property type="entry name" value="MYB TRANSCRIPTION FACTOR-RELATED-RELATED"/>
    <property type="match status" value="1"/>
</dbReference>
<comment type="caution">
    <text evidence="11">The sequence shown here is derived from an EMBL/GenBank/DDBJ whole genome shotgun (WGS) entry which is preliminary data.</text>
</comment>
<dbReference type="PROSITE" id="PS51294">
    <property type="entry name" value="HTH_MYB"/>
    <property type="match status" value="2"/>
</dbReference>
<dbReference type="Gene3D" id="1.10.10.60">
    <property type="entry name" value="Homeodomain-like"/>
    <property type="match status" value="2"/>
</dbReference>
<evidence type="ECO:0000313" key="12">
    <source>
        <dbReference type="Proteomes" id="UP000306102"/>
    </source>
</evidence>
<proteinExistence type="predicted"/>
<dbReference type="CDD" id="cd00167">
    <property type="entry name" value="SANT"/>
    <property type="match status" value="2"/>
</dbReference>
<feature type="domain" description="HTH myb-type" evidence="10">
    <location>
        <begin position="57"/>
        <end position="111"/>
    </location>
</feature>
<dbReference type="FunFam" id="1.10.10.60:FF:000259">
    <property type="entry name" value="MYB transcription factor"/>
    <property type="match status" value="1"/>
</dbReference>
<dbReference type="PANTHER" id="PTHR45675:SF7">
    <property type="entry name" value="TRANSCRIPTION FACTOR MYB48"/>
    <property type="match status" value="1"/>
</dbReference>
<accession>A0A4S4E6J3</accession>
<feature type="domain" description="HTH myb-type" evidence="10">
    <location>
        <begin position="4"/>
        <end position="56"/>
    </location>
</feature>
<dbReference type="FunFam" id="1.10.10.60:FF:000011">
    <property type="entry name" value="Myb transcription factor"/>
    <property type="match status" value="1"/>
</dbReference>
<comment type="subcellular location">
    <subcellularLocation>
        <location evidence="1">Nucleus</location>
    </subcellularLocation>
</comment>
<dbReference type="EMBL" id="SDRB02007140">
    <property type="protein sequence ID" value="THG11639.1"/>
    <property type="molecule type" value="Genomic_DNA"/>
</dbReference>
<gene>
    <name evidence="11" type="ORF">TEA_004847</name>
</gene>
<feature type="domain" description="Myb-like" evidence="9">
    <location>
        <begin position="57"/>
        <end position="107"/>
    </location>
</feature>
<dbReference type="SMART" id="SM00717">
    <property type="entry name" value="SANT"/>
    <property type="match status" value="2"/>
</dbReference>
<keyword evidence="3" id="KW-0805">Transcription regulation</keyword>
<organism evidence="11 12">
    <name type="scientific">Camellia sinensis var. sinensis</name>
    <name type="common">China tea</name>
    <dbReference type="NCBI Taxonomy" id="542762"/>
    <lineage>
        <taxon>Eukaryota</taxon>
        <taxon>Viridiplantae</taxon>
        <taxon>Streptophyta</taxon>
        <taxon>Embryophyta</taxon>
        <taxon>Tracheophyta</taxon>
        <taxon>Spermatophyta</taxon>
        <taxon>Magnoliopsida</taxon>
        <taxon>eudicotyledons</taxon>
        <taxon>Gunneridae</taxon>
        <taxon>Pentapetalae</taxon>
        <taxon>asterids</taxon>
        <taxon>Ericales</taxon>
        <taxon>Theaceae</taxon>
        <taxon>Camellia</taxon>
    </lineage>
</organism>